<evidence type="ECO:0000256" key="2">
    <source>
        <dbReference type="PROSITE-ProRule" id="PRU00103"/>
    </source>
</evidence>
<gene>
    <name evidence="6" type="ORF">CIB84_012647</name>
</gene>
<keyword evidence="7" id="KW-1185">Reference proteome</keyword>
<dbReference type="AlphaFoldDB" id="A0A2P4SHM6"/>
<sequence>MVSQASGPQWGTDEVCEMQVPLASGESPSALDMSPQQEDPLRCIRACCTCRPQAEAQKLSFLASICTICEAALEDSGAHYRLCVCPLEVAQCIEELLQEEPAERLDTELRQQAMSAIAAMSRAWLLPEERKSSLLRACLSSVLHLPHYKDDTDRDAALYMETMEALHRLLQELVGSAGTSVLMELQNILELLLPFTTCQPAAVEERAMACIARLLAFCNTCPLPEVCSCFTGAVVLRHQCTENQRFPVLGKLTGQLILCCTSTDEGTRDEAMKAVRQLFIFIASQRMWMWQKDPKKPQLRERWQTLFYEQVSQENNARKIFRMFLKYLQYPERVSIFLMAIESMTVPSLHSTELAAHIVNVLAAEAHFPPGQVQKIVKVIYSSLPSIKVQSALESLGRALLVLASKYPREMVSSLLGCSPTCTRSAVQSLKVLLCSVGLQKQMEAVQEQGGWDALLSTVTHLQGVQVVARVMRELPGALRDPIFHQLVELLSTKFCSWEMVAMVFLVEMLECVDLSEELHRVVSLFGTYLQSQSVGTQQLVLRGILQLSQRQDTARKMLGLLPCITEQLQDADSGARAVALPVLSTLLRLLERGKLSLVALELASNLPALFEDESGTVRQLSIHLFLDTLSFVEGREKRKMRKEVYRSLVPLYLHLHDEEESVAK</sequence>
<dbReference type="InterPro" id="IPR055408">
    <property type="entry name" value="HEAT_MROH2B-like"/>
</dbReference>
<dbReference type="InterPro" id="IPR048465">
    <property type="entry name" value="Maestro-like_HEAT"/>
</dbReference>
<feature type="repeat" description="HEAT" evidence="2">
    <location>
        <begin position="561"/>
        <end position="597"/>
    </location>
</feature>
<evidence type="ECO:0000259" key="3">
    <source>
        <dbReference type="Pfam" id="PF21047"/>
    </source>
</evidence>
<evidence type="ECO:0000313" key="7">
    <source>
        <dbReference type="Proteomes" id="UP000237246"/>
    </source>
</evidence>
<evidence type="ECO:0000256" key="1">
    <source>
        <dbReference type="ARBA" id="ARBA00022737"/>
    </source>
</evidence>
<dbReference type="InterPro" id="IPR045206">
    <property type="entry name" value="Maestro_heat-like_prot"/>
</dbReference>
<dbReference type="InterPro" id="IPR055406">
    <property type="entry name" value="HEAT_Maestro"/>
</dbReference>
<evidence type="ECO:0000259" key="5">
    <source>
        <dbReference type="Pfam" id="PF23227"/>
    </source>
</evidence>
<evidence type="ECO:0000313" key="6">
    <source>
        <dbReference type="EMBL" id="POI23606.1"/>
    </source>
</evidence>
<dbReference type="PANTHER" id="PTHR23120">
    <property type="entry name" value="MAESTRO-RELATED HEAT DOMAIN-CONTAINING"/>
    <property type="match status" value="1"/>
</dbReference>
<dbReference type="EMBL" id="PPHD01047666">
    <property type="protein sequence ID" value="POI23606.1"/>
    <property type="molecule type" value="Genomic_DNA"/>
</dbReference>
<proteinExistence type="predicted"/>
<accession>A0A2P4SHM6</accession>
<dbReference type="Proteomes" id="UP000237246">
    <property type="component" value="Unassembled WGS sequence"/>
</dbReference>
<dbReference type="OrthoDB" id="9117728at2759"/>
<dbReference type="GO" id="GO:0005737">
    <property type="term" value="C:cytoplasm"/>
    <property type="evidence" value="ECO:0007669"/>
    <property type="project" value="TreeGrafter"/>
</dbReference>
<protein>
    <submittedName>
        <fullName evidence="6">Uncharacterized protein</fullName>
    </submittedName>
</protein>
<evidence type="ECO:0000259" key="4">
    <source>
        <dbReference type="Pfam" id="PF23210"/>
    </source>
</evidence>
<dbReference type="InterPro" id="IPR016024">
    <property type="entry name" value="ARM-type_fold"/>
</dbReference>
<feature type="domain" description="Maestro-like HEAT-repeats" evidence="3">
    <location>
        <begin position="205"/>
        <end position="433"/>
    </location>
</feature>
<feature type="domain" description="MROH2B-like HEAT-repeats" evidence="4">
    <location>
        <begin position="47"/>
        <end position="174"/>
    </location>
</feature>
<dbReference type="Pfam" id="PF23227">
    <property type="entry name" value="HEAT_MROH2B_C"/>
    <property type="match status" value="1"/>
</dbReference>
<dbReference type="SUPFAM" id="SSF48371">
    <property type="entry name" value="ARM repeat"/>
    <property type="match status" value="1"/>
</dbReference>
<feature type="non-terminal residue" evidence="6">
    <location>
        <position position="665"/>
    </location>
</feature>
<dbReference type="Pfam" id="PF23210">
    <property type="entry name" value="HEAT_Maestro_2"/>
    <property type="match status" value="1"/>
</dbReference>
<organism evidence="6 7">
    <name type="scientific">Bambusicola thoracicus</name>
    <name type="common">Chinese bamboo-partridge</name>
    <name type="synonym">Perdix thoracica</name>
    <dbReference type="NCBI Taxonomy" id="9083"/>
    <lineage>
        <taxon>Eukaryota</taxon>
        <taxon>Metazoa</taxon>
        <taxon>Chordata</taxon>
        <taxon>Craniata</taxon>
        <taxon>Vertebrata</taxon>
        <taxon>Euteleostomi</taxon>
        <taxon>Archelosauria</taxon>
        <taxon>Archosauria</taxon>
        <taxon>Dinosauria</taxon>
        <taxon>Saurischia</taxon>
        <taxon>Theropoda</taxon>
        <taxon>Coelurosauria</taxon>
        <taxon>Aves</taxon>
        <taxon>Neognathae</taxon>
        <taxon>Galloanserae</taxon>
        <taxon>Galliformes</taxon>
        <taxon>Phasianidae</taxon>
        <taxon>Perdicinae</taxon>
        <taxon>Bambusicola</taxon>
    </lineage>
</organism>
<feature type="domain" description="Maestro/Maestro-like HEAT-repeats" evidence="5">
    <location>
        <begin position="530"/>
        <end position="665"/>
    </location>
</feature>
<reference evidence="6 7" key="1">
    <citation type="submission" date="2018-01" db="EMBL/GenBank/DDBJ databases">
        <title>Comparison of the Chinese Bamboo Partridge and Red Junglefowl genome sequences highlights the importance of demography in genome evolution.</title>
        <authorList>
            <person name="Tiley G.P."/>
            <person name="Kimball R.T."/>
            <person name="Braun E.L."/>
            <person name="Burleigh J.G."/>
        </authorList>
    </citation>
    <scope>NUCLEOTIDE SEQUENCE [LARGE SCALE GENOMIC DNA]</scope>
    <source>
        <strain evidence="6">RTK389</strain>
        <tissue evidence="6">Blood</tissue>
    </source>
</reference>
<dbReference type="InterPro" id="IPR021133">
    <property type="entry name" value="HEAT_type_2"/>
</dbReference>
<dbReference type="Pfam" id="PF21047">
    <property type="entry name" value="HEAT_Maestro"/>
    <property type="match status" value="1"/>
</dbReference>
<comment type="caution">
    <text evidence="6">The sequence shown here is derived from an EMBL/GenBank/DDBJ whole genome shotgun (WGS) entry which is preliminary data.</text>
</comment>
<name>A0A2P4SHM6_BAMTH</name>
<dbReference type="InterPro" id="IPR011989">
    <property type="entry name" value="ARM-like"/>
</dbReference>
<dbReference type="PANTHER" id="PTHR23120:SF42">
    <property type="entry name" value="MAESTRO HEAT-LIKE REPEAT FAMILY MEMBER 3"/>
    <property type="match status" value="1"/>
</dbReference>
<keyword evidence="1" id="KW-0677">Repeat</keyword>
<dbReference type="PROSITE" id="PS50077">
    <property type="entry name" value="HEAT_REPEAT"/>
    <property type="match status" value="1"/>
</dbReference>
<dbReference type="Gene3D" id="1.25.10.10">
    <property type="entry name" value="Leucine-rich Repeat Variant"/>
    <property type="match status" value="1"/>
</dbReference>